<evidence type="ECO:0000256" key="1">
    <source>
        <dbReference type="SAM" id="SignalP"/>
    </source>
</evidence>
<dbReference type="EMBL" id="SNRW01002176">
    <property type="protein sequence ID" value="KAA6393645.1"/>
    <property type="molecule type" value="Genomic_DNA"/>
</dbReference>
<accession>A0A5J4WH00</accession>
<organism evidence="2 3">
    <name type="scientific">Streblomastix strix</name>
    <dbReference type="NCBI Taxonomy" id="222440"/>
    <lineage>
        <taxon>Eukaryota</taxon>
        <taxon>Metamonada</taxon>
        <taxon>Preaxostyla</taxon>
        <taxon>Oxymonadida</taxon>
        <taxon>Streblomastigidae</taxon>
        <taxon>Streblomastix</taxon>
    </lineage>
</organism>
<feature type="signal peptide" evidence="1">
    <location>
        <begin position="1"/>
        <end position="23"/>
    </location>
</feature>
<proteinExistence type="predicted"/>
<keyword evidence="1" id="KW-0732">Signal</keyword>
<dbReference type="InterPro" id="IPR035892">
    <property type="entry name" value="C2_domain_sf"/>
</dbReference>
<comment type="caution">
    <text evidence="2">The sequence shown here is derived from an EMBL/GenBank/DDBJ whole genome shotgun (WGS) entry which is preliminary data.</text>
</comment>
<dbReference type="Proteomes" id="UP000324800">
    <property type="component" value="Unassembled WGS sequence"/>
</dbReference>
<dbReference type="AlphaFoldDB" id="A0A5J4WH00"/>
<reference evidence="2 3" key="1">
    <citation type="submission" date="2019-03" db="EMBL/GenBank/DDBJ databases">
        <title>Single cell metagenomics reveals metabolic interactions within the superorganism composed of flagellate Streblomastix strix and complex community of Bacteroidetes bacteria on its surface.</title>
        <authorList>
            <person name="Treitli S.C."/>
            <person name="Kolisko M."/>
            <person name="Husnik F."/>
            <person name="Keeling P."/>
            <person name="Hampl V."/>
        </authorList>
    </citation>
    <scope>NUCLEOTIDE SEQUENCE [LARGE SCALE GENOMIC DNA]</scope>
    <source>
        <strain evidence="2">ST1C</strain>
    </source>
</reference>
<name>A0A5J4WH00_9EUKA</name>
<dbReference type="SUPFAM" id="SSF49562">
    <property type="entry name" value="C2 domain (Calcium/lipid-binding domain, CaLB)"/>
    <property type="match status" value="1"/>
</dbReference>
<evidence type="ECO:0000313" key="3">
    <source>
        <dbReference type="Proteomes" id="UP000324800"/>
    </source>
</evidence>
<feature type="chain" id="PRO_5023893547" evidence="1">
    <location>
        <begin position="24"/>
        <end position="151"/>
    </location>
</feature>
<protein>
    <submittedName>
        <fullName evidence="2">Uncharacterized protein</fullName>
    </submittedName>
</protein>
<gene>
    <name evidence="2" type="ORF">EZS28_010831</name>
</gene>
<evidence type="ECO:0000313" key="2">
    <source>
        <dbReference type="EMBL" id="KAA6393645.1"/>
    </source>
</evidence>
<sequence length="151" mass="17300">MLSIPRVVVILLVNICWYRSVLENENQQTEVKDIYPLDNESIGKGIVPLRGLLDNMYIDTILERKGKAVGKVSGCANVLSLPKLHKSQVKVKLKPYYKYLCIKVNECPDMITVDTTSYSDVFVVDWDSSRQMTRVIPKNLNPISIYIFQYV</sequence>